<dbReference type="InterPro" id="IPR011707">
    <property type="entry name" value="Cu-oxidase-like_N"/>
</dbReference>
<keyword evidence="3" id="KW-0732">Signal</keyword>
<accession>A0A6N2JYS8</accession>
<feature type="domain" description="Plastocyanin-like" evidence="6">
    <location>
        <begin position="35"/>
        <end position="117"/>
    </location>
</feature>
<evidence type="ECO:0008006" key="8">
    <source>
        <dbReference type="Google" id="ProtNLM"/>
    </source>
</evidence>
<protein>
    <recommendedName>
        <fullName evidence="8">Plastocyanin-like domain-containing protein</fullName>
    </recommendedName>
</protein>
<dbReference type="SUPFAM" id="SSF49503">
    <property type="entry name" value="Cupredoxins"/>
    <property type="match status" value="3"/>
</dbReference>
<dbReference type="GO" id="GO:0016491">
    <property type="term" value="F:oxidoreductase activity"/>
    <property type="evidence" value="ECO:0007669"/>
    <property type="project" value="InterPro"/>
</dbReference>
<evidence type="ECO:0000256" key="3">
    <source>
        <dbReference type="SAM" id="SignalP"/>
    </source>
</evidence>
<dbReference type="Pfam" id="PF07731">
    <property type="entry name" value="Cu-oxidase_2"/>
    <property type="match status" value="1"/>
</dbReference>
<dbReference type="Gene3D" id="2.60.40.420">
    <property type="entry name" value="Cupredoxins - blue copper proteins"/>
    <property type="match status" value="3"/>
</dbReference>
<dbReference type="GO" id="GO:0005886">
    <property type="term" value="C:plasma membrane"/>
    <property type="evidence" value="ECO:0007669"/>
    <property type="project" value="TreeGrafter"/>
</dbReference>
<gene>
    <name evidence="7" type="ORF">SVIM_LOCUS7240</name>
</gene>
<dbReference type="GO" id="GO:0005507">
    <property type="term" value="F:copper ion binding"/>
    <property type="evidence" value="ECO:0007669"/>
    <property type="project" value="InterPro"/>
</dbReference>
<evidence type="ECO:0000259" key="4">
    <source>
        <dbReference type="Pfam" id="PF00394"/>
    </source>
</evidence>
<keyword evidence="2" id="KW-0325">Glycoprotein</keyword>
<feature type="domain" description="Plastocyanin-like" evidence="5">
    <location>
        <begin position="429"/>
        <end position="565"/>
    </location>
</feature>
<feature type="signal peptide" evidence="3">
    <location>
        <begin position="1"/>
        <end position="24"/>
    </location>
</feature>
<evidence type="ECO:0000259" key="5">
    <source>
        <dbReference type="Pfam" id="PF07731"/>
    </source>
</evidence>
<name>A0A6N2JYS8_SALVM</name>
<dbReference type="Pfam" id="PF07732">
    <property type="entry name" value="Cu-oxidase_3"/>
    <property type="match status" value="1"/>
</dbReference>
<sequence>MALCSKILALYLVHICLLLSLCSASDPFVSYNFEVSYITASPLGVPQQVIAINGKFPGPTINVTTNNNVAINIRNKLDENLLIHWSGIQQRRSSWQDGLPGTNCPIPPKWNWTYQFQGVSFTSLLSICRELLVDLDKFIVNNRAIIPIPFDTPHGDIVILIGDWYKRNHTALRKALDDGKDLGMPDGVLINGKVSYQYNTTLVPDGIDYETIEAPSSCTEWNCSVPMLEFIFEQCHPYSFYNLQIGNTYVLLEKPIASVCTMLELSCEFSRPELQIFSLTESEGSYTVQQNYTSLDIHVGQSYSFLVTMDQNASTDYYIVASARFVNESQWKRVTGVGILRYTNSKGKAKGPLPDAPNDEFDKTFSMNQARSIRWNVSASGARPNPQGSFRYGSINVTDVYVLKNKPLVTINGKRKATLSGISFVNPATPIRLADQFKVKGVYKLDFPTKPLTGSPKIETSVINGTYRGFMEIILQNNDTKMQSYHLSGYAVFVVGMDYGDWTENSRGTYNKWDGIARSTVQVYPGAWTAILVSLDNVGVWNLRTENLDSWYLGQGTYVRIVNPEDTNKTELPIPDNALFCGALTKLQKPQDISFAVSITGSRSKLFFTMLMTVCALMSVFG</sequence>
<dbReference type="EMBL" id="CAADRP010000001">
    <property type="protein sequence ID" value="VFU20650.1"/>
    <property type="molecule type" value="Genomic_DNA"/>
</dbReference>
<evidence type="ECO:0000259" key="6">
    <source>
        <dbReference type="Pfam" id="PF07732"/>
    </source>
</evidence>
<dbReference type="InterPro" id="IPR008972">
    <property type="entry name" value="Cupredoxin"/>
</dbReference>
<organism evidence="7">
    <name type="scientific">Salix viminalis</name>
    <name type="common">Common osier</name>
    <name type="synonym">Basket willow</name>
    <dbReference type="NCBI Taxonomy" id="40686"/>
    <lineage>
        <taxon>Eukaryota</taxon>
        <taxon>Viridiplantae</taxon>
        <taxon>Streptophyta</taxon>
        <taxon>Embryophyta</taxon>
        <taxon>Tracheophyta</taxon>
        <taxon>Spermatophyta</taxon>
        <taxon>Magnoliopsida</taxon>
        <taxon>eudicotyledons</taxon>
        <taxon>Gunneridae</taxon>
        <taxon>Pentapetalae</taxon>
        <taxon>rosids</taxon>
        <taxon>fabids</taxon>
        <taxon>Malpighiales</taxon>
        <taxon>Salicaceae</taxon>
        <taxon>Saliceae</taxon>
        <taxon>Salix</taxon>
    </lineage>
</organism>
<evidence type="ECO:0000256" key="1">
    <source>
        <dbReference type="ARBA" id="ARBA00010609"/>
    </source>
</evidence>
<dbReference type="Pfam" id="PF00394">
    <property type="entry name" value="Cu-oxidase"/>
    <property type="match status" value="1"/>
</dbReference>
<dbReference type="InterPro" id="IPR045087">
    <property type="entry name" value="Cu-oxidase_fam"/>
</dbReference>
<evidence type="ECO:0000256" key="2">
    <source>
        <dbReference type="ARBA" id="ARBA00023180"/>
    </source>
</evidence>
<evidence type="ECO:0000313" key="7">
    <source>
        <dbReference type="EMBL" id="VFU20650.1"/>
    </source>
</evidence>
<dbReference type="PANTHER" id="PTHR11709">
    <property type="entry name" value="MULTI-COPPER OXIDASE"/>
    <property type="match status" value="1"/>
</dbReference>
<dbReference type="InterPro" id="IPR001117">
    <property type="entry name" value="Cu-oxidase_2nd"/>
</dbReference>
<comment type="similarity">
    <text evidence="1">Belongs to the multicopper oxidase family.</text>
</comment>
<dbReference type="AlphaFoldDB" id="A0A6N2JYS8"/>
<reference evidence="7" key="1">
    <citation type="submission" date="2019-03" db="EMBL/GenBank/DDBJ databases">
        <authorList>
            <person name="Mank J."/>
            <person name="Almeida P."/>
        </authorList>
    </citation>
    <scope>NUCLEOTIDE SEQUENCE</scope>
    <source>
        <strain evidence="7">78183</strain>
    </source>
</reference>
<dbReference type="FunFam" id="2.60.40.420:FF:000016">
    <property type="entry name" value="Monocopper oxidase-like protein"/>
    <property type="match status" value="1"/>
</dbReference>
<dbReference type="PANTHER" id="PTHR11709:SF123">
    <property type="entry name" value="MONOCOPPER OXIDASE-LIKE PROTEIN SKU5"/>
    <property type="match status" value="1"/>
</dbReference>
<feature type="chain" id="PRO_5026732546" description="Plastocyanin-like domain-containing protein" evidence="3">
    <location>
        <begin position="25"/>
        <end position="622"/>
    </location>
</feature>
<feature type="domain" description="Plastocyanin-like" evidence="4">
    <location>
        <begin position="156"/>
        <end position="344"/>
    </location>
</feature>
<dbReference type="InterPro" id="IPR011706">
    <property type="entry name" value="Cu-oxidase_C"/>
</dbReference>
<proteinExistence type="inferred from homology"/>